<name>A0A5S5BEC9_STUST</name>
<dbReference type="EMBL" id="VNHQ01000012">
    <property type="protein sequence ID" value="TYP65407.1"/>
    <property type="molecule type" value="Genomic_DNA"/>
</dbReference>
<accession>A0A5S5BEC9</accession>
<dbReference type="AlphaFoldDB" id="A0A5S5BEC9"/>
<evidence type="ECO:0000313" key="2">
    <source>
        <dbReference type="Proteomes" id="UP000324282"/>
    </source>
</evidence>
<proteinExistence type="predicted"/>
<dbReference type="Proteomes" id="UP000324282">
    <property type="component" value="Unassembled WGS sequence"/>
</dbReference>
<gene>
    <name evidence="1" type="ORF">A9A72_122537</name>
</gene>
<comment type="caution">
    <text evidence="1">The sequence shown here is derived from an EMBL/GenBank/DDBJ whole genome shotgun (WGS) entry which is preliminary data.</text>
</comment>
<sequence length="80" mass="9238">MSGAFWYPRDFHQGRCPRLFASLPLQGGAEARSAGRPYTPRSRPQSIRRFCPRRTVMRYENSLQEPACWRTELNACFATA</sequence>
<organism evidence="1 2">
    <name type="scientific">Stutzerimonas stutzeri</name>
    <name type="common">Pseudomonas stutzeri</name>
    <dbReference type="NCBI Taxonomy" id="316"/>
    <lineage>
        <taxon>Bacteria</taxon>
        <taxon>Pseudomonadati</taxon>
        <taxon>Pseudomonadota</taxon>
        <taxon>Gammaproteobacteria</taxon>
        <taxon>Pseudomonadales</taxon>
        <taxon>Pseudomonadaceae</taxon>
        <taxon>Stutzerimonas</taxon>
    </lineage>
</organism>
<evidence type="ECO:0000313" key="1">
    <source>
        <dbReference type="EMBL" id="TYP65407.1"/>
    </source>
</evidence>
<protein>
    <submittedName>
        <fullName evidence="1">Uncharacterized protein</fullName>
    </submittedName>
</protein>
<reference evidence="1 2" key="1">
    <citation type="submission" date="2019-07" db="EMBL/GenBank/DDBJ databases">
        <title>Deep subsurface shale carbon reservoir microbial communities from Ohio and West Virginia, USA.</title>
        <authorList>
            <person name="Wrighton K."/>
        </authorList>
    </citation>
    <scope>NUCLEOTIDE SEQUENCE [LARGE SCALE GENOMIC DNA]</scope>
    <source>
        <strain evidence="1 2">NP_8Ht</strain>
    </source>
</reference>